<dbReference type="GO" id="GO:0034198">
    <property type="term" value="P:cellular response to amino acid starvation"/>
    <property type="evidence" value="ECO:0007669"/>
    <property type="project" value="TreeGrafter"/>
</dbReference>
<evidence type="ECO:0000313" key="5">
    <source>
        <dbReference type="EMBL" id="TSK20126.1"/>
    </source>
</evidence>
<comment type="caution">
    <text evidence="5">The sequence shown here is derived from an EMBL/GenBank/DDBJ whole genome shotgun (WGS) entry which is preliminary data.</text>
</comment>
<sequence>MQQYTEDMEQRQQGNKQSLIYSGIKNIIKSCSGATELRRCWKGSDRPTDMVQYHSEERSLALQLCGWIGRGPDVDVEPFLRSLEQEGEWERAASVALFNLDIRRTIQILQKGAATEKAELNLNVVAMALSGYTDEKSSLWREMCGTLRLQLKKPYLCSMFAFLTSEPGAYDTVLLSRYIDKLTNEMKEVGNLEGILLTGLTKDGVDLMESYGSSAEVVKDARVQYWIENYRNLLDAWRFWHKRAEFDIHRSKLDPSSKPLAQVFVSCNFCGKSISFSCSAMPHQGRGFSQYGVSGSPTKSKVTSCPGCRKPLPRCALCLMNMGTPVSSCTGSGKSDEKVDLPRDKKLAQFNNWFTWCHNCRHGGHAGHMLSWFRDHSECPVSACTCKCMQLDTTGNLVPSDRL</sequence>
<dbReference type="PANTHER" id="PTHR16453">
    <property type="entry name" value="WD40 DOMAIN-CONTAINING PROTEIN MIO FAMILY MEMBER"/>
    <property type="match status" value="1"/>
</dbReference>
<dbReference type="Pfam" id="PF21719">
    <property type="entry name" value="MIOS_a-sol"/>
    <property type="match status" value="1"/>
</dbReference>
<dbReference type="OrthoDB" id="341486at2759"/>
<reference evidence="5 6" key="1">
    <citation type="journal article" date="2019" name="Genome Biol. Evol.">
        <title>Whole-Genome Sequencing of the Giant Devil Catfish, Bagarius yarrelli.</title>
        <authorList>
            <person name="Jiang W."/>
            <person name="Lv Y."/>
            <person name="Cheng L."/>
            <person name="Yang K."/>
            <person name="Chao B."/>
            <person name="Wang X."/>
            <person name="Li Y."/>
            <person name="Pan X."/>
            <person name="You X."/>
            <person name="Zhang Y."/>
            <person name="Yang J."/>
            <person name="Li J."/>
            <person name="Zhang X."/>
            <person name="Liu S."/>
            <person name="Sun C."/>
            <person name="Yang J."/>
            <person name="Shi Q."/>
        </authorList>
    </citation>
    <scope>NUCLEOTIDE SEQUENCE [LARGE SCALE GENOMIC DNA]</scope>
    <source>
        <strain evidence="5">JWS20170419001</strain>
        <tissue evidence="5">Muscle</tissue>
    </source>
</reference>
<dbReference type="GO" id="GO:1904263">
    <property type="term" value="P:positive regulation of TORC1 signaling"/>
    <property type="evidence" value="ECO:0007669"/>
    <property type="project" value="TreeGrafter"/>
</dbReference>
<keyword evidence="2" id="KW-0677">Repeat</keyword>
<dbReference type="InterPro" id="IPR037593">
    <property type="entry name" value="MIOS/Sea4"/>
</dbReference>
<dbReference type="AlphaFoldDB" id="A0A556TLU8"/>
<evidence type="ECO:0000259" key="3">
    <source>
        <dbReference type="Pfam" id="PF17034"/>
    </source>
</evidence>
<dbReference type="Pfam" id="PF17034">
    <property type="entry name" value="zinc_ribbon_16"/>
    <property type="match status" value="1"/>
</dbReference>
<dbReference type="Proteomes" id="UP000319801">
    <property type="component" value="Unassembled WGS sequence"/>
</dbReference>
<dbReference type="InterPro" id="IPR031488">
    <property type="entry name" value="Zn_ribbon_mio"/>
</dbReference>
<accession>A0A556TLU8</accession>
<proteinExistence type="predicted"/>
<dbReference type="EMBL" id="VCAZ01000005">
    <property type="protein sequence ID" value="TSK20126.1"/>
    <property type="molecule type" value="Genomic_DNA"/>
</dbReference>
<evidence type="ECO:0000313" key="6">
    <source>
        <dbReference type="Proteomes" id="UP000319801"/>
    </source>
</evidence>
<dbReference type="InterPro" id="IPR049092">
    <property type="entry name" value="MIOS_a-sol"/>
</dbReference>
<keyword evidence="6" id="KW-1185">Reference proteome</keyword>
<evidence type="ECO:0000256" key="1">
    <source>
        <dbReference type="ARBA" id="ARBA00022574"/>
    </source>
</evidence>
<dbReference type="CDD" id="cd16691">
    <property type="entry name" value="mRING-H2-C3H3C2_Mio"/>
    <property type="match status" value="1"/>
</dbReference>
<evidence type="ECO:0000256" key="2">
    <source>
        <dbReference type="ARBA" id="ARBA00022737"/>
    </source>
</evidence>
<dbReference type="PANTHER" id="PTHR16453:SF9">
    <property type="entry name" value="GATOR COMPLEX PROTEIN MIOS"/>
    <property type="match status" value="1"/>
</dbReference>
<keyword evidence="1" id="KW-0853">WD repeat</keyword>
<name>A0A556TLU8_BAGYA</name>
<feature type="domain" description="GATOR2 complex protein MIO zinc-ribbon like" evidence="3">
    <location>
        <begin position="267"/>
        <end position="389"/>
    </location>
</feature>
<gene>
    <name evidence="5" type="ORF">Baya_1674</name>
</gene>
<organism evidence="5 6">
    <name type="scientific">Bagarius yarrelli</name>
    <name type="common">Goonch</name>
    <name type="synonym">Bagrus yarrelli</name>
    <dbReference type="NCBI Taxonomy" id="175774"/>
    <lineage>
        <taxon>Eukaryota</taxon>
        <taxon>Metazoa</taxon>
        <taxon>Chordata</taxon>
        <taxon>Craniata</taxon>
        <taxon>Vertebrata</taxon>
        <taxon>Euteleostomi</taxon>
        <taxon>Actinopterygii</taxon>
        <taxon>Neopterygii</taxon>
        <taxon>Teleostei</taxon>
        <taxon>Ostariophysi</taxon>
        <taxon>Siluriformes</taxon>
        <taxon>Sisoridae</taxon>
        <taxon>Sisorinae</taxon>
        <taxon>Bagarius</taxon>
    </lineage>
</organism>
<dbReference type="GO" id="GO:0005737">
    <property type="term" value="C:cytoplasm"/>
    <property type="evidence" value="ECO:0007669"/>
    <property type="project" value="TreeGrafter"/>
</dbReference>
<feature type="domain" description="MIOS-like alpha-solenoid" evidence="4">
    <location>
        <begin position="5"/>
        <end position="176"/>
    </location>
</feature>
<protein>
    <submittedName>
        <fullName evidence="5">GATOR complex protein MIOS</fullName>
    </submittedName>
</protein>
<evidence type="ECO:0000259" key="4">
    <source>
        <dbReference type="Pfam" id="PF21719"/>
    </source>
</evidence>